<dbReference type="InterPro" id="IPR040079">
    <property type="entry name" value="Glutathione_S-Trfase"/>
</dbReference>
<dbReference type="Proteomes" id="UP000192273">
    <property type="component" value="Chromosome"/>
</dbReference>
<evidence type="ECO:0000259" key="3">
    <source>
        <dbReference type="PROSITE" id="PS50404"/>
    </source>
</evidence>
<dbReference type="Gene3D" id="3.40.30.10">
    <property type="entry name" value="Glutaredoxin"/>
    <property type="match status" value="1"/>
</dbReference>
<evidence type="ECO:0000313" key="6">
    <source>
        <dbReference type="Proteomes" id="UP000192273"/>
    </source>
</evidence>
<dbReference type="GO" id="GO:0005737">
    <property type="term" value="C:cytoplasm"/>
    <property type="evidence" value="ECO:0007669"/>
    <property type="project" value="TreeGrafter"/>
</dbReference>
<dbReference type="Pfam" id="PF13410">
    <property type="entry name" value="GST_C_2"/>
    <property type="match status" value="1"/>
</dbReference>
<dbReference type="PANTHER" id="PTHR43900">
    <property type="entry name" value="GLUTATHIONE S-TRANSFERASE RHO"/>
    <property type="match status" value="1"/>
</dbReference>
<dbReference type="Gene3D" id="1.20.1050.10">
    <property type="match status" value="1"/>
</dbReference>
<dbReference type="OrthoDB" id="509852at2"/>
<dbReference type="EMBL" id="CP020474">
    <property type="protein sequence ID" value="ARE84592.1"/>
    <property type="molecule type" value="Genomic_DNA"/>
</dbReference>
<dbReference type="KEGG" id="rmm:ROSMUCSMR3_03129"/>
<dbReference type="InterPro" id="IPR036249">
    <property type="entry name" value="Thioredoxin-like_sf"/>
</dbReference>
<sequence length="215" mass="23751">MEHSVILRGYRYSVYNRIARVVLHEKGVAYETDEIDPFAPDVSEDYLKRHPFGRVPVLSHGEFDVFETSAISRYVNAAFGGPELMPAKAKTLARVTQVVSIVDSYGYRPMVRQVFAHRVFRPAAGEWADEAEIRAGIDASHVVLSALNSIAKEGGILDGQSFTLADCHLAPMIAYFVQAREGANALKAYSKLADWWAAVSQRESLHATEPGLPSN</sequence>
<gene>
    <name evidence="5" type="ORF">ROSMUCSMR3_03129</name>
</gene>
<dbReference type="GO" id="GO:0006749">
    <property type="term" value="P:glutathione metabolic process"/>
    <property type="evidence" value="ECO:0007669"/>
    <property type="project" value="TreeGrafter"/>
</dbReference>
<evidence type="ECO:0000259" key="4">
    <source>
        <dbReference type="PROSITE" id="PS50405"/>
    </source>
</evidence>
<dbReference type="InterPro" id="IPR004045">
    <property type="entry name" value="Glutathione_S-Trfase_N"/>
</dbReference>
<accession>A0A1V0RSK7</accession>
<dbReference type="InterPro" id="IPR036282">
    <property type="entry name" value="Glutathione-S-Trfase_C_sf"/>
</dbReference>
<organism evidence="5 6">
    <name type="scientific">Roseovarius mucosus</name>
    <dbReference type="NCBI Taxonomy" id="215743"/>
    <lineage>
        <taxon>Bacteria</taxon>
        <taxon>Pseudomonadati</taxon>
        <taxon>Pseudomonadota</taxon>
        <taxon>Alphaproteobacteria</taxon>
        <taxon>Rhodobacterales</taxon>
        <taxon>Roseobacteraceae</taxon>
        <taxon>Roseovarius</taxon>
    </lineage>
</organism>
<keyword evidence="2 5" id="KW-0808">Transferase</keyword>
<feature type="domain" description="GST C-terminal" evidence="4">
    <location>
        <begin position="88"/>
        <end position="215"/>
    </location>
</feature>
<proteinExistence type="predicted"/>
<dbReference type="PROSITE" id="PS50404">
    <property type="entry name" value="GST_NTER"/>
    <property type="match status" value="1"/>
</dbReference>
<dbReference type="GO" id="GO:0004364">
    <property type="term" value="F:glutathione transferase activity"/>
    <property type="evidence" value="ECO:0007669"/>
    <property type="project" value="UniProtKB-EC"/>
</dbReference>
<dbReference type="PROSITE" id="PS50405">
    <property type="entry name" value="GST_CTER"/>
    <property type="match status" value="1"/>
</dbReference>
<evidence type="ECO:0000256" key="2">
    <source>
        <dbReference type="ARBA" id="ARBA00022679"/>
    </source>
</evidence>
<protein>
    <recommendedName>
        <fullName evidence="1">glutathione transferase</fullName>
        <ecNumber evidence="1">2.5.1.18</ecNumber>
    </recommendedName>
</protein>
<dbReference type="GO" id="GO:0043295">
    <property type="term" value="F:glutathione binding"/>
    <property type="evidence" value="ECO:0007669"/>
    <property type="project" value="TreeGrafter"/>
</dbReference>
<reference evidence="5 6" key="1">
    <citation type="submission" date="2017-03" db="EMBL/GenBank/DDBJ databases">
        <title>Genome Sequence of Roseovarius mucosus strain SMR3 Isolated from a culture of the Diatom Skeletonema marinoi.</title>
        <authorList>
            <person name="Topel M."/>
            <person name="Pinder M."/>
            <person name="Johansson O.N."/>
            <person name="Kourtchenko O."/>
            <person name="Godhe A."/>
            <person name="Clarke A.K."/>
        </authorList>
    </citation>
    <scope>NUCLEOTIDE SEQUENCE [LARGE SCALE GENOMIC DNA]</scope>
    <source>
        <strain evidence="5 6">SMR3</strain>
    </source>
</reference>
<dbReference type="RefSeq" id="WP_008279832.1">
    <property type="nucleotide sequence ID" value="NZ_CP020474.1"/>
</dbReference>
<name>A0A1V0RSK7_9RHOB</name>
<dbReference type="CDD" id="cd00299">
    <property type="entry name" value="GST_C_family"/>
    <property type="match status" value="1"/>
</dbReference>
<dbReference type="InterPro" id="IPR010987">
    <property type="entry name" value="Glutathione-S-Trfase_C-like"/>
</dbReference>
<dbReference type="SUPFAM" id="SSF47616">
    <property type="entry name" value="GST C-terminal domain-like"/>
    <property type="match status" value="1"/>
</dbReference>
<feature type="domain" description="GST N-terminal" evidence="3">
    <location>
        <begin position="3"/>
        <end position="83"/>
    </location>
</feature>
<evidence type="ECO:0000256" key="1">
    <source>
        <dbReference type="ARBA" id="ARBA00012452"/>
    </source>
</evidence>
<dbReference type="Pfam" id="PF02798">
    <property type="entry name" value="GST_N"/>
    <property type="match status" value="1"/>
</dbReference>
<dbReference type="PANTHER" id="PTHR43900:SF3">
    <property type="entry name" value="GLUTATHIONE S-TRANSFERASE RHO"/>
    <property type="match status" value="1"/>
</dbReference>
<dbReference type="SFLD" id="SFLDS00019">
    <property type="entry name" value="Glutathione_Transferase_(cytos"/>
    <property type="match status" value="1"/>
</dbReference>
<dbReference type="EC" id="2.5.1.18" evidence="1"/>
<dbReference type="SUPFAM" id="SSF52833">
    <property type="entry name" value="Thioredoxin-like"/>
    <property type="match status" value="1"/>
</dbReference>
<evidence type="ECO:0000313" key="5">
    <source>
        <dbReference type="EMBL" id="ARE84592.1"/>
    </source>
</evidence>
<dbReference type="SFLD" id="SFLDG00358">
    <property type="entry name" value="Main_(cytGST)"/>
    <property type="match status" value="1"/>
</dbReference>
<dbReference type="AlphaFoldDB" id="A0A1V0RSK7"/>
<keyword evidence="6" id="KW-1185">Reference proteome</keyword>